<keyword evidence="4 5" id="KW-0949">S-adenosyl-L-methionine</keyword>
<evidence type="ECO:0000256" key="3">
    <source>
        <dbReference type="ARBA" id="ARBA00022688"/>
    </source>
</evidence>
<dbReference type="InterPro" id="IPR010233">
    <property type="entry name" value="UbiG_MeTrfase"/>
</dbReference>
<dbReference type="EMBL" id="CP032096">
    <property type="protein sequence ID" value="QBZ83217.1"/>
    <property type="molecule type" value="Genomic_DNA"/>
</dbReference>
<keyword evidence="6" id="KW-0830">Ubiquinone</keyword>
<dbReference type="PANTHER" id="PTHR43464:SF19">
    <property type="entry name" value="UBIQUINONE BIOSYNTHESIS O-METHYLTRANSFERASE, MITOCHONDRIAL"/>
    <property type="match status" value="1"/>
</dbReference>
<dbReference type="EC" id="2.1.1.64" evidence="5"/>
<dbReference type="HAMAP" id="MF_00472">
    <property type="entry name" value="UbiG"/>
    <property type="match status" value="1"/>
</dbReference>
<organism evidence="6 7">
    <name type="scientific">Hydrogenovibrio crunogenus</name>
    <dbReference type="NCBI Taxonomy" id="39765"/>
    <lineage>
        <taxon>Bacteria</taxon>
        <taxon>Pseudomonadati</taxon>
        <taxon>Pseudomonadota</taxon>
        <taxon>Gammaproteobacteria</taxon>
        <taxon>Thiotrichales</taxon>
        <taxon>Piscirickettsiaceae</taxon>
        <taxon>Hydrogenovibrio</taxon>
    </lineage>
</organism>
<dbReference type="Gene3D" id="3.40.50.150">
    <property type="entry name" value="Vaccinia Virus protein VP39"/>
    <property type="match status" value="1"/>
</dbReference>
<comment type="catalytic activity">
    <reaction evidence="5">
        <text>a 3-demethylubiquinol + S-adenosyl-L-methionine = a ubiquinol + S-adenosyl-L-homocysteine + H(+)</text>
        <dbReference type="Rhea" id="RHEA:44380"/>
        <dbReference type="Rhea" id="RHEA-COMP:9566"/>
        <dbReference type="Rhea" id="RHEA-COMP:10914"/>
        <dbReference type="ChEBI" id="CHEBI:15378"/>
        <dbReference type="ChEBI" id="CHEBI:17976"/>
        <dbReference type="ChEBI" id="CHEBI:57856"/>
        <dbReference type="ChEBI" id="CHEBI:59789"/>
        <dbReference type="ChEBI" id="CHEBI:84422"/>
        <dbReference type="EC" id="2.1.1.64"/>
    </reaction>
</comment>
<comment type="pathway">
    <text evidence="5">Cofactor biosynthesis; ubiquinone biosynthesis.</text>
</comment>
<dbReference type="PANTHER" id="PTHR43464">
    <property type="entry name" value="METHYLTRANSFERASE"/>
    <property type="match status" value="1"/>
</dbReference>
<dbReference type="Proteomes" id="UP000296201">
    <property type="component" value="Chromosome"/>
</dbReference>
<dbReference type="AlphaFoldDB" id="A0A4P7NZL5"/>
<protein>
    <recommendedName>
        <fullName evidence="5">Ubiquinone biosynthesis O-methyltransferase</fullName>
    </recommendedName>
    <alternativeName>
        <fullName evidence="5">2-polyprenyl-6-hydroxyphenol methylase</fullName>
        <ecNumber evidence="5">2.1.1.222</ecNumber>
    </alternativeName>
    <alternativeName>
        <fullName evidence="5">3-demethylubiquinone 3-O-methyltransferase</fullName>
        <ecNumber evidence="5">2.1.1.64</ecNumber>
    </alternativeName>
</protein>
<evidence type="ECO:0000313" key="7">
    <source>
        <dbReference type="Proteomes" id="UP000296201"/>
    </source>
</evidence>
<dbReference type="GO" id="GO:0032259">
    <property type="term" value="P:methylation"/>
    <property type="evidence" value="ECO:0007669"/>
    <property type="project" value="UniProtKB-KW"/>
</dbReference>
<keyword evidence="7" id="KW-1185">Reference proteome</keyword>
<dbReference type="NCBIfam" id="TIGR01983">
    <property type="entry name" value="UbiG"/>
    <property type="match status" value="1"/>
</dbReference>
<dbReference type="OrthoDB" id="9801538at2"/>
<feature type="binding site" evidence="5">
    <location>
        <position position="84"/>
    </location>
    <ligand>
        <name>S-adenosyl-L-methionine</name>
        <dbReference type="ChEBI" id="CHEBI:59789"/>
    </ligand>
</feature>
<comment type="function">
    <text evidence="5">O-methyltransferase that catalyzes the 2 O-methylation steps in the ubiquinone biosynthetic pathway.</text>
</comment>
<evidence type="ECO:0000256" key="5">
    <source>
        <dbReference type="HAMAP-Rule" id="MF_00472"/>
    </source>
</evidence>
<feature type="binding site" evidence="5">
    <location>
        <position position="63"/>
    </location>
    <ligand>
        <name>S-adenosyl-L-methionine</name>
        <dbReference type="ChEBI" id="CHEBI:59789"/>
    </ligand>
</feature>
<keyword evidence="1 5" id="KW-0489">Methyltransferase</keyword>
<dbReference type="EC" id="2.1.1.222" evidence="5"/>
<evidence type="ECO:0000256" key="1">
    <source>
        <dbReference type="ARBA" id="ARBA00022603"/>
    </source>
</evidence>
<sequence>MSQADLNKHENADPSELNNFNQLASTWWDESGEFGALHKINPLRIEFIKRFQSIEKKAILDIGCGGGILSESLAKAGGNVTGIDLAEDVLTIARLHSLDTETKVNYHLISAEDHAQTHEEEYDIVTCMEMLEHVPDPASIVQSAAKAVKPGGWVFFSTLNRNYKSYLLAIFAAEQVLNLVPKGTHTHEKFILPSELDTMARQAGLFLKEGAGIDFNPLLKRYRLTDSLDVNYLLAYQKPVV</sequence>
<dbReference type="Pfam" id="PF13489">
    <property type="entry name" value="Methyltransf_23"/>
    <property type="match status" value="1"/>
</dbReference>
<evidence type="ECO:0000256" key="2">
    <source>
        <dbReference type="ARBA" id="ARBA00022679"/>
    </source>
</evidence>
<dbReference type="GO" id="GO:0102208">
    <property type="term" value="F:2-polyprenyl-6-hydroxyphenol methylase activity"/>
    <property type="evidence" value="ECO:0007669"/>
    <property type="project" value="UniProtKB-EC"/>
</dbReference>
<dbReference type="GO" id="GO:0061542">
    <property type="term" value="F:3-demethylubiquinol 3-O-methyltransferase activity"/>
    <property type="evidence" value="ECO:0007669"/>
    <property type="project" value="UniProtKB-UniRule"/>
</dbReference>
<proteinExistence type="inferred from homology"/>
<dbReference type="CDD" id="cd02440">
    <property type="entry name" value="AdoMet_MTases"/>
    <property type="match status" value="1"/>
</dbReference>
<keyword evidence="2 5" id="KW-0808">Transferase</keyword>
<dbReference type="UniPathway" id="UPA00232"/>
<evidence type="ECO:0000313" key="6">
    <source>
        <dbReference type="EMBL" id="QBZ83217.1"/>
    </source>
</evidence>
<evidence type="ECO:0000256" key="4">
    <source>
        <dbReference type="ARBA" id="ARBA00022691"/>
    </source>
</evidence>
<comment type="catalytic activity">
    <reaction evidence="5">
        <text>a 3-(all-trans-polyprenyl)benzene-1,2-diol + S-adenosyl-L-methionine = a 2-methoxy-6-(all-trans-polyprenyl)phenol + S-adenosyl-L-homocysteine + H(+)</text>
        <dbReference type="Rhea" id="RHEA:31411"/>
        <dbReference type="Rhea" id="RHEA-COMP:9550"/>
        <dbReference type="Rhea" id="RHEA-COMP:9551"/>
        <dbReference type="ChEBI" id="CHEBI:15378"/>
        <dbReference type="ChEBI" id="CHEBI:57856"/>
        <dbReference type="ChEBI" id="CHEBI:59789"/>
        <dbReference type="ChEBI" id="CHEBI:62729"/>
        <dbReference type="ChEBI" id="CHEBI:62731"/>
        <dbReference type="EC" id="2.1.1.222"/>
    </reaction>
</comment>
<comment type="similarity">
    <text evidence="5">Belongs to the methyltransferase superfamily. UbiG/COQ3 family.</text>
</comment>
<keyword evidence="3 5" id="KW-0831">Ubiquinone biosynthesis</keyword>
<reference evidence="6 7" key="1">
    <citation type="submission" date="2018-08" db="EMBL/GenBank/DDBJ databases">
        <title>Horizontal acquisition of hydrogen conversion ability and other habitat adaptations in Hydrogenovibrio crunogenus strains.</title>
        <authorList>
            <person name="Gonnella G."/>
            <person name="Adam N."/>
            <person name="Perner M."/>
        </authorList>
    </citation>
    <scope>NUCLEOTIDE SEQUENCE [LARGE SCALE GENOMIC DNA]</scope>
    <source>
        <strain evidence="6 7">SP-41</strain>
    </source>
</reference>
<dbReference type="InterPro" id="IPR029063">
    <property type="entry name" value="SAM-dependent_MTases_sf"/>
</dbReference>
<feature type="binding site" evidence="5">
    <location>
        <position position="44"/>
    </location>
    <ligand>
        <name>S-adenosyl-L-methionine</name>
        <dbReference type="ChEBI" id="CHEBI:59789"/>
    </ligand>
</feature>
<dbReference type="GO" id="GO:0010420">
    <property type="term" value="F:polyprenyldihydroxybenzoate methyltransferase activity"/>
    <property type="evidence" value="ECO:0007669"/>
    <property type="project" value="InterPro"/>
</dbReference>
<name>A0A4P7NZL5_9GAMM</name>
<feature type="binding site" evidence="5">
    <location>
        <position position="128"/>
    </location>
    <ligand>
        <name>S-adenosyl-L-methionine</name>
        <dbReference type="ChEBI" id="CHEBI:59789"/>
    </ligand>
</feature>
<gene>
    <name evidence="6" type="primary">ubiG_2</name>
    <name evidence="5" type="synonym">ubiG</name>
    <name evidence="6" type="ORF">GHNINEIG_01265</name>
</gene>
<accession>A0A4P7NZL5</accession>
<dbReference type="RefSeq" id="WP_135795854.1">
    <property type="nucleotide sequence ID" value="NZ_CP032096.1"/>
</dbReference>
<dbReference type="SUPFAM" id="SSF53335">
    <property type="entry name" value="S-adenosyl-L-methionine-dependent methyltransferases"/>
    <property type="match status" value="1"/>
</dbReference>